<reference evidence="3" key="1">
    <citation type="submission" date="2021-02" db="EMBL/GenBank/DDBJ databases">
        <authorList>
            <person name="Nowell W R."/>
        </authorList>
    </citation>
    <scope>NUCLEOTIDE SEQUENCE</scope>
</reference>
<feature type="non-terminal residue" evidence="3">
    <location>
        <position position="1"/>
    </location>
</feature>
<evidence type="ECO:0000313" key="4">
    <source>
        <dbReference type="Proteomes" id="UP000681720"/>
    </source>
</evidence>
<proteinExistence type="predicted"/>
<dbReference type="AlphaFoldDB" id="A0A8S2YWG6"/>
<sequence length="52" mass="5614">MTRKTSPPTTAVLPPSLQIPAYGGTTTSNGTRQYCKFPFTYQGNSESNCLTV</sequence>
<accession>A0A8S2YWG6</accession>
<dbReference type="EMBL" id="CAJOBH010062222">
    <property type="protein sequence ID" value="CAF4430552.1"/>
    <property type="molecule type" value="Genomic_DNA"/>
</dbReference>
<dbReference type="EMBL" id="CAJOBJ010100885">
    <property type="protein sequence ID" value="CAF4587099.1"/>
    <property type="molecule type" value="Genomic_DNA"/>
</dbReference>
<protein>
    <submittedName>
        <fullName evidence="3">Uncharacterized protein</fullName>
    </submittedName>
</protein>
<evidence type="ECO:0000313" key="3">
    <source>
        <dbReference type="EMBL" id="CAF4587099.1"/>
    </source>
</evidence>
<comment type="caution">
    <text evidence="3">The sequence shown here is derived from an EMBL/GenBank/DDBJ whole genome shotgun (WGS) entry which is preliminary data.</text>
</comment>
<feature type="region of interest" description="Disordered" evidence="1">
    <location>
        <begin position="1"/>
        <end position="29"/>
    </location>
</feature>
<evidence type="ECO:0000313" key="2">
    <source>
        <dbReference type="EMBL" id="CAF4430552.1"/>
    </source>
</evidence>
<dbReference type="Proteomes" id="UP000681967">
    <property type="component" value="Unassembled WGS sequence"/>
</dbReference>
<gene>
    <name evidence="2" type="ORF">BYL167_LOCUS32879</name>
    <name evidence="3" type="ORF">GIL414_LOCUS38331</name>
</gene>
<dbReference type="Proteomes" id="UP000681720">
    <property type="component" value="Unassembled WGS sequence"/>
</dbReference>
<feature type="non-terminal residue" evidence="3">
    <location>
        <position position="52"/>
    </location>
</feature>
<organism evidence="3 4">
    <name type="scientific">Rotaria magnacalcarata</name>
    <dbReference type="NCBI Taxonomy" id="392030"/>
    <lineage>
        <taxon>Eukaryota</taxon>
        <taxon>Metazoa</taxon>
        <taxon>Spiralia</taxon>
        <taxon>Gnathifera</taxon>
        <taxon>Rotifera</taxon>
        <taxon>Eurotatoria</taxon>
        <taxon>Bdelloidea</taxon>
        <taxon>Philodinida</taxon>
        <taxon>Philodinidae</taxon>
        <taxon>Rotaria</taxon>
    </lineage>
</organism>
<evidence type="ECO:0000256" key="1">
    <source>
        <dbReference type="SAM" id="MobiDB-lite"/>
    </source>
</evidence>
<name>A0A8S2YWG6_9BILA</name>